<dbReference type="KEGG" id="bre:BRE_582"/>
<dbReference type="PANTHER" id="PTHR11550">
    <property type="entry name" value="CTP SYNTHASE"/>
    <property type="match status" value="1"/>
</dbReference>
<dbReference type="PANTHER" id="PTHR11550:SF0">
    <property type="entry name" value="CTP SYNTHASE-RELATED"/>
    <property type="match status" value="1"/>
</dbReference>
<evidence type="ECO:0000313" key="19">
    <source>
        <dbReference type="Proteomes" id="UP000000612"/>
    </source>
</evidence>
<dbReference type="SUPFAM" id="SSF52540">
    <property type="entry name" value="P-loop containing nucleoside triphosphate hydrolases"/>
    <property type="match status" value="1"/>
</dbReference>
<reference evidence="18 19" key="1">
    <citation type="journal article" date="2008" name="PLoS Genet.">
        <title>The genome of Borrelia recurrentis, the agent of deadly louse-borne relapsing fever, is a degraded subset of tick-borne Borrelia duttonii.</title>
        <authorList>
            <person name="Lescot M."/>
            <person name="Audic S."/>
            <person name="Robert C."/>
            <person name="Nguyen T.T."/>
            <person name="Blanc G."/>
            <person name="Cutler S.J."/>
            <person name="Wincker P."/>
            <person name="Couloux A."/>
            <person name="Claverie J.-M."/>
            <person name="Raoult D."/>
            <person name="Drancourt M."/>
        </authorList>
    </citation>
    <scope>NUCLEOTIDE SEQUENCE [LARGE SCALE GENOMIC DNA]</scope>
    <source>
        <strain evidence="18 19">A1</strain>
    </source>
</reference>
<dbReference type="InterPro" id="IPR029062">
    <property type="entry name" value="Class_I_gatase-like"/>
</dbReference>
<dbReference type="MEROPS" id="C26.964"/>
<dbReference type="NCBIfam" id="TIGR00337">
    <property type="entry name" value="PyrG"/>
    <property type="match status" value="1"/>
</dbReference>
<organism evidence="18 19">
    <name type="scientific">Borrelia recurrentis (strain A1)</name>
    <dbReference type="NCBI Taxonomy" id="412418"/>
    <lineage>
        <taxon>Bacteria</taxon>
        <taxon>Pseudomonadati</taxon>
        <taxon>Spirochaetota</taxon>
        <taxon>Spirochaetia</taxon>
        <taxon>Spirochaetales</taxon>
        <taxon>Borreliaceae</taxon>
        <taxon>Borrelia</taxon>
    </lineage>
</organism>
<comment type="pathway">
    <text evidence="1">Pyrimidine metabolism; CTP biosynthesis via de novo pathway; CTP from UDP: step 2/2.</text>
</comment>
<evidence type="ECO:0000256" key="13">
    <source>
        <dbReference type="ARBA" id="ARBA00075170"/>
    </source>
</evidence>
<keyword evidence="7" id="KW-0067">ATP-binding</keyword>
<dbReference type="GO" id="GO:0046872">
    <property type="term" value="F:metal ion binding"/>
    <property type="evidence" value="ECO:0007669"/>
    <property type="project" value="UniProtKB-KW"/>
</dbReference>
<keyword evidence="19" id="KW-1185">Reference proteome</keyword>
<dbReference type="GO" id="GO:0005524">
    <property type="term" value="F:ATP binding"/>
    <property type="evidence" value="ECO:0007669"/>
    <property type="project" value="UniProtKB-KW"/>
</dbReference>
<keyword evidence="8" id="KW-0460">Magnesium</keyword>
<dbReference type="GO" id="GO:0019856">
    <property type="term" value="P:pyrimidine nucleobase biosynthetic process"/>
    <property type="evidence" value="ECO:0007669"/>
    <property type="project" value="TreeGrafter"/>
</dbReference>
<dbReference type="NCBIfam" id="NF003792">
    <property type="entry name" value="PRK05380.1"/>
    <property type="match status" value="1"/>
</dbReference>
<dbReference type="GO" id="GO:0044210">
    <property type="term" value="P:'de novo' CTP biosynthetic process"/>
    <property type="evidence" value="ECO:0007669"/>
    <property type="project" value="UniProtKB-UniPathway"/>
</dbReference>
<evidence type="ECO:0000256" key="8">
    <source>
        <dbReference type="ARBA" id="ARBA00022842"/>
    </source>
</evidence>
<evidence type="ECO:0000259" key="17">
    <source>
        <dbReference type="Pfam" id="PF06418"/>
    </source>
</evidence>
<evidence type="ECO:0000256" key="11">
    <source>
        <dbReference type="ARBA" id="ARBA00047781"/>
    </source>
</evidence>
<keyword evidence="6" id="KW-0547">Nucleotide-binding</keyword>
<keyword evidence="5" id="KW-0479">Metal-binding</keyword>
<dbReference type="EC" id="6.3.4.2" evidence="3"/>
<dbReference type="InterPro" id="IPR027417">
    <property type="entry name" value="P-loop_NTPase"/>
</dbReference>
<dbReference type="GO" id="GO:0003883">
    <property type="term" value="F:CTP synthase activity"/>
    <property type="evidence" value="ECO:0007669"/>
    <property type="project" value="UniProtKB-EC"/>
</dbReference>
<accession>B5RPS6</accession>
<proteinExistence type="inferred from homology"/>
<keyword evidence="9" id="KW-0315">Glutamine amidotransferase</keyword>
<dbReference type="GO" id="GO:0042802">
    <property type="term" value="F:identical protein binding"/>
    <property type="evidence" value="ECO:0007669"/>
    <property type="project" value="TreeGrafter"/>
</dbReference>
<comment type="similarity">
    <text evidence="2">Belongs to the CTP synthase family.</text>
</comment>
<evidence type="ECO:0000256" key="2">
    <source>
        <dbReference type="ARBA" id="ARBA00007533"/>
    </source>
</evidence>
<dbReference type="GO" id="GO:0097268">
    <property type="term" value="C:cytoophidium"/>
    <property type="evidence" value="ECO:0007669"/>
    <property type="project" value="UniProtKB-ARBA"/>
</dbReference>
<feature type="domain" description="CTP synthase N-terminal" evidence="17">
    <location>
        <begin position="21"/>
        <end position="284"/>
    </location>
</feature>
<sequence length="551" mass="61867">MWAFVLRIEFIWRVLIMDNLKILVITGGVISGIGKGVTSASIARLFKDNLKITPIKCDGYLNTDPGTINPVEHGEVFVLDDGGEVDMDFGHYERFLNQNSKSTWNITMGKIYKSILENERRGKYLGRTVQLIPHVTNEIKETILNIAREEHSELLVIEIGGTVGDMENILFIETMRQIRYDIGIDNIAFVHLTYIPNPAGINEQKSKPTQQSVKTLNKAGIFPDLIIARSSQLLTRQIRDKIAMFCNVDASCIVDNIDVATIYEIPISFYKQGLHKILGSKLKINVTPKVDGLEKLVNVIKKNLLSPQKVVNIAICGKYTELGDSYASIFESLTHVSANLDILVKTTVIDGINFDEKMMEGVDGIVVPGGFGSRGYEGKIRAIKYARENNIPFLGICLGMQLAVIEFARNVCGIFDADTEEVLSEDNTMLNSINPVIHLLSEQKELENKGATMRLGGYPVLLKKDTLAFKLYGNDMIIERFRHRYEVNNDYLDLFNKYGLVVSGFSEDFQIVKIIEIPKNKFFVACQFHPELITRLESPSKLFVGLVKACL</sequence>
<dbReference type="InterPro" id="IPR017456">
    <property type="entry name" value="CTP_synthase_N"/>
</dbReference>
<dbReference type="Pfam" id="PF06418">
    <property type="entry name" value="CTP_synth_N"/>
    <property type="match status" value="1"/>
</dbReference>
<evidence type="ECO:0000259" key="16">
    <source>
        <dbReference type="Pfam" id="PF00117"/>
    </source>
</evidence>
<dbReference type="Gene3D" id="3.40.50.300">
    <property type="entry name" value="P-loop containing nucleotide triphosphate hydrolases"/>
    <property type="match status" value="1"/>
</dbReference>
<dbReference type="CDD" id="cd01746">
    <property type="entry name" value="GATase1_CTP_Synthase"/>
    <property type="match status" value="1"/>
</dbReference>
<dbReference type="FunFam" id="3.40.50.880:FF:000002">
    <property type="entry name" value="CTP synthase"/>
    <property type="match status" value="1"/>
</dbReference>
<evidence type="ECO:0000256" key="14">
    <source>
        <dbReference type="ARBA" id="ARBA00079941"/>
    </source>
</evidence>
<keyword evidence="4 18" id="KW-0436">Ligase</keyword>
<evidence type="ECO:0000256" key="15">
    <source>
        <dbReference type="ARBA" id="ARBA00083191"/>
    </source>
</evidence>
<dbReference type="InterPro" id="IPR033828">
    <property type="entry name" value="GATase1_CTP_Synthase"/>
</dbReference>
<evidence type="ECO:0000256" key="1">
    <source>
        <dbReference type="ARBA" id="ARBA00005171"/>
    </source>
</evidence>
<evidence type="ECO:0000256" key="9">
    <source>
        <dbReference type="ARBA" id="ARBA00022962"/>
    </source>
</evidence>
<evidence type="ECO:0000256" key="5">
    <source>
        <dbReference type="ARBA" id="ARBA00022723"/>
    </source>
</evidence>
<dbReference type="EMBL" id="CP000993">
    <property type="protein sequence ID" value="ACH94810.1"/>
    <property type="molecule type" value="Genomic_DNA"/>
</dbReference>
<dbReference type="HOGENOM" id="CLU_011675_5_0_12"/>
<evidence type="ECO:0000256" key="6">
    <source>
        <dbReference type="ARBA" id="ARBA00022741"/>
    </source>
</evidence>
<feature type="domain" description="Glutamine amidotransferase" evidence="16">
    <location>
        <begin position="323"/>
        <end position="548"/>
    </location>
</feature>
<dbReference type="InterPro" id="IPR017926">
    <property type="entry name" value="GATASE"/>
</dbReference>
<dbReference type="InterPro" id="IPR004468">
    <property type="entry name" value="CTP_synthase"/>
</dbReference>
<comment type="catalytic activity">
    <reaction evidence="11">
        <text>UTP + L-glutamine + ATP + H2O = CTP + L-glutamate + ADP + phosphate + 2 H(+)</text>
        <dbReference type="Rhea" id="RHEA:26426"/>
        <dbReference type="ChEBI" id="CHEBI:15377"/>
        <dbReference type="ChEBI" id="CHEBI:15378"/>
        <dbReference type="ChEBI" id="CHEBI:29985"/>
        <dbReference type="ChEBI" id="CHEBI:30616"/>
        <dbReference type="ChEBI" id="CHEBI:37563"/>
        <dbReference type="ChEBI" id="CHEBI:43474"/>
        <dbReference type="ChEBI" id="CHEBI:46398"/>
        <dbReference type="ChEBI" id="CHEBI:58359"/>
        <dbReference type="ChEBI" id="CHEBI:456216"/>
        <dbReference type="EC" id="6.3.4.2"/>
    </reaction>
</comment>
<evidence type="ECO:0000256" key="10">
    <source>
        <dbReference type="ARBA" id="ARBA00022975"/>
    </source>
</evidence>
<dbReference type="FunFam" id="3.40.50.300:FF:000009">
    <property type="entry name" value="CTP synthase"/>
    <property type="match status" value="1"/>
</dbReference>
<dbReference type="AlphaFoldDB" id="B5RPS6"/>
<dbReference type="SUPFAM" id="SSF52317">
    <property type="entry name" value="Class I glutamine amidotransferase-like"/>
    <property type="match status" value="1"/>
</dbReference>
<gene>
    <name evidence="18" type="primary">pyrG</name>
    <name evidence="18" type="ordered locus">BRE_582</name>
</gene>
<evidence type="ECO:0000256" key="7">
    <source>
        <dbReference type="ARBA" id="ARBA00022840"/>
    </source>
</evidence>
<dbReference type="Pfam" id="PF00117">
    <property type="entry name" value="GATase"/>
    <property type="match status" value="1"/>
</dbReference>
<name>B5RPS6_BORRA</name>
<dbReference type="Gene3D" id="3.40.50.880">
    <property type="match status" value="1"/>
</dbReference>
<evidence type="ECO:0000256" key="3">
    <source>
        <dbReference type="ARBA" id="ARBA00012291"/>
    </source>
</evidence>
<protein>
    <recommendedName>
        <fullName evidence="12">CTP synthase</fullName>
        <ecNumber evidence="3">6.3.4.2</ecNumber>
    </recommendedName>
    <alternativeName>
        <fullName evidence="14">Cytidine 5'-triphosphate synthase</fullName>
    </alternativeName>
    <alternativeName>
        <fullName evidence="15">Cytidine triphosphate synthetase</fullName>
    </alternativeName>
    <alternativeName>
        <fullName evidence="13">UTP--ammonia ligase</fullName>
    </alternativeName>
</protein>
<evidence type="ECO:0000256" key="12">
    <source>
        <dbReference type="ARBA" id="ARBA00070745"/>
    </source>
</evidence>
<evidence type="ECO:0000256" key="4">
    <source>
        <dbReference type="ARBA" id="ARBA00022598"/>
    </source>
</evidence>
<dbReference type="CDD" id="cd03113">
    <property type="entry name" value="CTPS_N"/>
    <property type="match status" value="1"/>
</dbReference>
<dbReference type="Proteomes" id="UP000000612">
    <property type="component" value="Chromosome"/>
</dbReference>
<dbReference type="UniPathway" id="UPA00159">
    <property type="reaction ID" value="UER00277"/>
</dbReference>
<keyword evidence="10" id="KW-0665">Pyrimidine biosynthesis</keyword>
<dbReference type="PROSITE" id="PS51273">
    <property type="entry name" value="GATASE_TYPE_1"/>
    <property type="match status" value="1"/>
</dbReference>
<evidence type="ECO:0000313" key="18">
    <source>
        <dbReference type="EMBL" id="ACH94810.1"/>
    </source>
</evidence>